<reference evidence="1" key="1">
    <citation type="submission" date="2023-11" db="EMBL/GenBank/DDBJ databases">
        <title>Gracilibacillus pellucida a moderately halophilic bacterium isolated from saline soil in Xinjiang province.</title>
        <authorList>
            <person name="Zhang Z."/>
            <person name="Tan F."/>
            <person name="Wang Y."/>
            <person name="Xia M."/>
        </authorList>
    </citation>
    <scope>NUCLEOTIDE SEQUENCE</scope>
    <source>
        <strain evidence="1">S3-1-1</strain>
    </source>
</reference>
<keyword evidence="2" id="KW-1185">Reference proteome</keyword>
<evidence type="ECO:0000313" key="2">
    <source>
        <dbReference type="Proteomes" id="UP001277972"/>
    </source>
</evidence>
<accession>A0ACC6M8J5</accession>
<evidence type="ECO:0000313" key="1">
    <source>
        <dbReference type="EMBL" id="MDX8047206.1"/>
    </source>
</evidence>
<dbReference type="Proteomes" id="UP001277972">
    <property type="component" value="Unassembled WGS sequence"/>
</dbReference>
<sequence length="141" mass="15962">MKKVLLLFSLSVCMLFLFACQSQEENITLLDNISTISISDSDGYGGINENYFTTIDRDTLIAKFENVLKSARAKKQKVDVTNEKPDYDVLIRYENGETHGLHIVLGDIGEESRVMYIGHENIGYNIPDKGTELLREIVDIK</sequence>
<proteinExistence type="predicted"/>
<gene>
    <name evidence="1" type="ORF">SH601_14555</name>
</gene>
<organism evidence="1 2">
    <name type="scientific">Gracilibacillus pellucidus</name>
    <dbReference type="NCBI Taxonomy" id="3095368"/>
    <lineage>
        <taxon>Bacteria</taxon>
        <taxon>Bacillati</taxon>
        <taxon>Bacillota</taxon>
        <taxon>Bacilli</taxon>
        <taxon>Bacillales</taxon>
        <taxon>Bacillaceae</taxon>
        <taxon>Gracilibacillus</taxon>
    </lineage>
</organism>
<name>A0ACC6M8J5_9BACI</name>
<protein>
    <submittedName>
        <fullName evidence="1">Uncharacterized protein</fullName>
    </submittedName>
</protein>
<dbReference type="EMBL" id="JAWZSR010000009">
    <property type="protein sequence ID" value="MDX8047206.1"/>
    <property type="molecule type" value="Genomic_DNA"/>
</dbReference>
<comment type="caution">
    <text evidence="1">The sequence shown here is derived from an EMBL/GenBank/DDBJ whole genome shotgun (WGS) entry which is preliminary data.</text>
</comment>